<keyword evidence="1" id="KW-0812">Transmembrane</keyword>
<sequence>MQETDQDQPSIARRALSGGVLLAVGLVMLSIAWSYPVGKLTQMGPGFIPRVVAILICALALAIILIDIRAPSAEREGRMHWRGLIFVSAAVVIFGVLVDVVGLIPSMFLAVAVSMFADDHAKPLTVLIYASLATLGGWLLFLVALELPIPAFWR</sequence>
<dbReference type="AlphaFoldDB" id="A0A238LCI0"/>
<feature type="domain" description="DUF1468" evidence="2">
    <location>
        <begin position="17"/>
        <end position="150"/>
    </location>
</feature>
<gene>
    <name evidence="3" type="ORF">LOM8899_01562</name>
</gene>
<evidence type="ECO:0000256" key="1">
    <source>
        <dbReference type="SAM" id="Phobius"/>
    </source>
</evidence>
<feature type="transmembrane region" description="Helical" evidence="1">
    <location>
        <begin position="124"/>
        <end position="145"/>
    </location>
</feature>
<feature type="transmembrane region" description="Helical" evidence="1">
    <location>
        <begin position="80"/>
        <end position="104"/>
    </location>
</feature>
<keyword evidence="1" id="KW-0472">Membrane</keyword>
<keyword evidence="1" id="KW-1133">Transmembrane helix</keyword>
<dbReference type="InterPro" id="IPR009936">
    <property type="entry name" value="DUF1468"/>
</dbReference>
<dbReference type="RefSeq" id="WP_093991631.1">
    <property type="nucleotide sequence ID" value="NZ_FXZK01000002.1"/>
</dbReference>
<accession>A0A238LCI0</accession>
<dbReference type="Pfam" id="PF07331">
    <property type="entry name" value="TctB"/>
    <property type="match status" value="1"/>
</dbReference>
<evidence type="ECO:0000313" key="4">
    <source>
        <dbReference type="Proteomes" id="UP000201613"/>
    </source>
</evidence>
<evidence type="ECO:0000313" key="3">
    <source>
        <dbReference type="EMBL" id="SMY07427.1"/>
    </source>
</evidence>
<evidence type="ECO:0000259" key="2">
    <source>
        <dbReference type="Pfam" id="PF07331"/>
    </source>
</evidence>
<protein>
    <submittedName>
        <fullName evidence="3">Tripartite tricarboxylate transporter TctB family protein</fullName>
    </submittedName>
</protein>
<proteinExistence type="predicted"/>
<dbReference type="Proteomes" id="UP000201613">
    <property type="component" value="Unassembled WGS sequence"/>
</dbReference>
<reference evidence="3 4" key="1">
    <citation type="submission" date="2017-05" db="EMBL/GenBank/DDBJ databases">
        <authorList>
            <person name="Song R."/>
            <person name="Chenine A.L."/>
            <person name="Ruprecht R.M."/>
        </authorList>
    </citation>
    <scope>NUCLEOTIDE SEQUENCE [LARGE SCALE GENOMIC DNA]</scope>
    <source>
        <strain evidence="3 4">CECT 8899</strain>
    </source>
</reference>
<name>A0A238LCI0_9RHOB</name>
<organism evidence="3 4">
    <name type="scientific">Flavimaricola marinus</name>
    <dbReference type="NCBI Taxonomy" id="1819565"/>
    <lineage>
        <taxon>Bacteria</taxon>
        <taxon>Pseudomonadati</taxon>
        <taxon>Pseudomonadota</taxon>
        <taxon>Alphaproteobacteria</taxon>
        <taxon>Rhodobacterales</taxon>
        <taxon>Paracoccaceae</taxon>
        <taxon>Flavimaricola</taxon>
    </lineage>
</organism>
<dbReference type="OrthoDB" id="5186924at2"/>
<feature type="transmembrane region" description="Helical" evidence="1">
    <location>
        <begin position="47"/>
        <end position="68"/>
    </location>
</feature>
<feature type="transmembrane region" description="Helical" evidence="1">
    <location>
        <begin position="15"/>
        <end position="35"/>
    </location>
</feature>
<dbReference type="EMBL" id="FXZK01000002">
    <property type="protein sequence ID" value="SMY07427.1"/>
    <property type="molecule type" value="Genomic_DNA"/>
</dbReference>
<keyword evidence="4" id="KW-1185">Reference proteome</keyword>